<keyword evidence="3" id="KW-0175">Coiled coil</keyword>
<sequence>MKSSNNLNNLTSYSLSKINQMEDKMAALQQEAIHSVEKVNELSSVLSRVIAMSKDIENIANQTNLLALNASIEAARAGEHGRGFSVVAHEVRKLAEETKQTNKDINQLVEESTSNMEEIRLKLSVMKEATVQTAKEVNEVKTGLTATSLEVDNYISMFEANKKDLDVILRSIQEIAATTSSLSVLATRLSQKAEQA</sequence>
<evidence type="ECO:0000313" key="5">
    <source>
        <dbReference type="EMBL" id="SFK98503.1"/>
    </source>
</evidence>
<dbReference type="PANTHER" id="PTHR32089:SF112">
    <property type="entry name" value="LYSOZYME-LIKE PROTEIN-RELATED"/>
    <property type="match status" value="1"/>
</dbReference>
<dbReference type="PANTHER" id="PTHR32089">
    <property type="entry name" value="METHYL-ACCEPTING CHEMOTAXIS PROTEIN MCPB"/>
    <property type="match status" value="1"/>
</dbReference>
<organism evidence="5 6">
    <name type="scientific">Brevibacillus centrosporus</name>
    <dbReference type="NCBI Taxonomy" id="54910"/>
    <lineage>
        <taxon>Bacteria</taxon>
        <taxon>Bacillati</taxon>
        <taxon>Bacillota</taxon>
        <taxon>Bacilli</taxon>
        <taxon>Bacillales</taxon>
        <taxon>Paenibacillaceae</taxon>
        <taxon>Brevibacillus</taxon>
    </lineage>
</organism>
<accession>A0A1I4DZS8</accession>
<dbReference type="EMBL" id="FORT01000027">
    <property type="protein sequence ID" value="SFK98503.1"/>
    <property type="molecule type" value="Genomic_DNA"/>
</dbReference>
<evidence type="ECO:0000313" key="6">
    <source>
        <dbReference type="Proteomes" id="UP000198915"/>
    </source>
</evidence>
<evidence type="ECO:0000256" key="1">
    <source>
        <dbReference type="ARBA" id="ARBA00023224"/>
    </source>
</evidence>
<dbReference type="Gene3D" id="1.10.287.950">
    <property type="entry name" value="Methyl-accepting chemotaxis protein"/>
    <property type="match status" value="1"/>
</dbReference>
<dbReference type="GO" id="GO:0007165">
    <property type="term" value="P:signal transduction"/>
    <property type="evidence" value="ECO:0007669"/>
    <property type="project" value="UniProtKB-KW"/>
</dbReference>
<evidence type="ECO:0000259" key="4">
    <source>
        <dbReference type="PROSITE" id="PS50111"/>
    </source>
</evidence>
<feature type="domain" description="Methyl-accepting transducer" evidence="4">
    <location>
        <begin position="1"/>
        <end position="190"/>
    </location>
</feature>
<feature type="coiled-coil region" evidence="3">
    <location>
        <begin position="91"/>
        <end position="122"/>
    </location>
</feature>
<keyword evidence="6" id="KW-1185">Reference proteome</keyword>
<protein>
    <submittedName>
        <fullName evidence="5">Methyl-accepting chemotaxis protein (MCP) signalling domain-containing protein</fullName>
    </submittedName>
</protein>
<keyword evidence="1 2" id="KW-0807">Transducer</keyword>
<proteinExistence type="predicted"/>
<reference evidence="6" key="1">
    <citation type="submission" date="2016-10" db="EMBL/GenBank/DDBJ databases">
        <authorList>
            <person name="Varghese N."/>
            <person name="Submissions S."/>
        </authorList>
    </citation>
    <scope>NUCLEOTIDE SEQUENCE [LARGE SCALE GENOMIC DNA]</scope>
    <source>
        <strain evidence="6">OK042</strain>
    </source>
</reference>
<dbReference type="STRING" id="1884381.SAMN05518846_12712"/>
<gene>
    <name evidence="5" type="ORF">SAMN05518846_12712</name>
</gene>
<evidence type="ECO:0000256" key="3">
    <source>
        <dbReference type="SAM" id="Coils"/>
    </source>
</evidence>
<dbReference type="SMART" id="SM00283">
    <property type="entry name" value="MA"/>
    <property type="match status" value="1"/>
</dbReference>
<dbReference type="GO" id="GO:0016020">
    <property type="term" value="C:membrane"/>
    <property type="evidence" value="ECO:0007669"/>
    <property type="project" value="InterPro"/>
</dbReference>
<evidence type="ECO:0000256" key="2">
    <source>
        <dbReference type="PROSITE-ProRule" id="PRU00284"/>
    </source>
</evidence>
<dbReference type="AlphaFoldDB" id="A0A1I4DZS8"/>
<dbReference type="Pfam" id="PF00015">
    <property type="entry name" value="MCPsignal"/>
    <property type="match status" value="1"/>
</dbReference>
<dbReference type="Proteomes" id="UP000198915">
    <property type="component" value="Unassembled WGS sequence"/>
</dbReference>
<dbReference type="PROSITE" id="PS50111">
    <property type="entry name" value="CHEMOTAXIS_TRANSDUC_2"/>
    <property type="match status" value="1"/>
</dbReference>
<dbReference type="InterPro" id="IPR004089">
    <property type="entry name" value="MCPsignal_dom"/>
</dbReference>
<name>A0A1I4DZS8_9BACL</name>
<dbReference type="SUPFAM" id="SSF58104">
    <property type="entry name" value="Methyl-accepting chemotaxis protein (MCP) signaling domain"/>
    <property type="match status" value="1"/>
</dbReference>